<dbReference type="AlphaFoldDB" id="A0A812LWZ0"/>
<evidence type="ECO:0000313" key="1">
    <source>
        <dbReference type="EMBL" id="CAE7253367.1"/>
    </source>
</evidence>
<protein>
    <submittedName>
        <fullName evidence="1">Uncharacterized protein</fullName>
    </submittedName>
</protein>
<dbReference type="SUPFAM" id="SSF48452">
    <property type="entry name" value="TPR-like"/>
    <property type="match status" value="1"/>
</dbReference>
<reference evidence="1" key="1">
    <citation type="submission" date="2021-02" db="EMBL/GenBank/DDBJ databases">
        <authorList>
            <person name="Dougan E. K."/>
            <person name="Rhodes N."/>
            <person name="Thang M."/>
            <person name="Chan C."/>
        </authorList>
    </citation>
    <scope>NUCLEOTIDE SEQUENCE</scope>
</reference>
<accession>A0A812LWZ0</accession>
<organism evidence="1 2">
    <name type="scientific">Symbiodinium natans</name>
    <dbReference type="NCBI Taxonomy" id="878477"/>
    <lineage>
        <taxon>Eukaryota</taxon>
        <taxon>Sar</taxon>
        <taxon>Alveolata</taxon>
        <taxon>Dinophyceae</taxon>
        <taxon>Suessiales</taxon>
        <taxon>Symbiodiniaceae</taxon>
        <taxon>Symbiodinium</taxon>
    </lineage>
</organism>
<dbReference type="Gene3D" id="1.25.40.10">
    <property type="entry name" value="Tetratricopeptide repeat domain"/>
    <property type="match status" value="1"/>
</dbReference>
<dbReference type="OrthoDB" id="10678194at2759"/>
<gene>
    <name evidence="1" type="ORF">SNAT2548_LOCUS12739</name>
</gene>
<name>A0A812LWZ0_9DINO</name>
<keyword evidence="2" id="KW-1185">Reference proteome</keyword>
<sequence>MGAAAMAAKEVVAENLCGWLDEAGNDPGLPEATTKSLCSLLWSLSQALHPQEALTWIHKALPFLGRLGCMSKGWLALSACYRQLGDSTNARRCLETALTHDRNDPTASMLLLADAAVRGESSVVRGLADRVAKRELKLGVQEVAFAVSELR</sequence>
<dbReference type="EMBL" id="CAJNDS010001247">
    <property type="protein sequence ID" value="CAE7253367.1"/>
    <property type="molecule type" value="Genomic_DNA"/>
</dbReference>
<evidence type="ECO:0000313" key="2">
    <source>
        <dbReference type="Proteomes" id="UP000604046"/>
    </source>
</evidence>
<proteinExistence type="predicted"/>
<dbReference type="InterPro" id="IPR011990">
    <property type="entry name" value="TPR-like_helical_dom_sf"/>
</dbReference>
<comment type="caution">
    <text evidence="1">The sequence shown here is derived from an EMBL/GenBank/DDBJ whole genome shotgun (WGS) entry which is preliminary data.</text>
</comment>
<dbReference type="Proteomes" id="UP000604046">
    <property type="component" value="Unassembled WGS sequence"/>
</dbReference>